<dbReference type="SMART" id="SM00448">
    <property type="entry name" value="REC"/>
    <property type="match status" value="1"/>
</dbReference>
<dbReference type="GO" id="GO:0006355">
    <property type="term" value="P:regulation of DNA-templated transcription"/>
    <property type="evidence" value="ECO:0007669"/>
    <property type="project" value="InterPro"/>
</dbReference>
<sequence length="236" mass="26610">MARILLIEDEVELASLIREALEQAGHHVLLAFDGASGLVLARQENPDLIILDLRLPGIDGLDVLRALRRESLVPVLILTARGTEFDRVLGLELGADDYVVKPFSLRELVARVRALLRRLEIVAQVSQTECLERPIRLPDLVIDPATREVWSQGRRVHLTAREFALLWFLAANPGRVFSREYLLDRVWGPDFAGGERTVDAHIARIRKKLGGPGSPADRLVAYWGVGYRFERREGER</sequence>
<accession>A0A7C2ASX3</accession>
<dbReference type="SMART" id="SM00862">
    <property type="entry name" value="Trans_reg_C"/>
    <property type="match status" value="1"/>
</dbReference>
<dbReference type="Gene3D" id="6.10.250.690">
    <property type="match status" value="1"/>
</dbReference>
<dbReference type="Gene3D" id="1.10.10.10">
    <property type="entry name" value="Winged helix-like DNA-binding domain superfamily/Winged helix DNA-binding domain"/>
    <property type="match status" value="1"/>
</dbReference>
<dbReference type="InterPro" id="IPR011006">
    <property type="entry name" value="CheY-like_superfamily"/>
</dbReference>
<keyword evidence="5" id="KW-0238">DNA-binding</keyword>
<keyword evidence="2" id="KW-0597">Phosphoprotein</keyword>
<dbReference type="InterPro" id="IPR001789">
    <property type="entry name" value="Sig_transdc_resp-reg_receiver"/>
</dbReference>
<keyword evidence="4" id="KW-0805">Transcription regulation</keyword>
<dbReference type="GO" id="GO:0000156">
    <property type="term" value="F:phosphorelay response regulator activity"/>
    <property type="evidence" value="ECO:0007669"/>
    <property type="project" value="TreeGrafter"/>
</dbReference>
<evidence type="ECO:0000256" key="5">
    <source>
        <dbReference type="ARBA" id="ARBA00023125"/>
    </source>
</evidence>
<comment type="caution">
    <text evidence="8">The sequence shown here is derived from an EMBL/GenBank/DDBJ whole genome shotgun (WGS) entry which is preliminary data.</text>
</comment>
<evidence type="ECO:0000256" key="7">
    <source>
        <dbReference type="ARBA" id="ARBA00024735"/>
    </source>
</evidence>
<name>A0A7C2ASX3_THERO</name>
<dbReference type="CDD" id="cd00383">
    <property type="entry name" value="trans_reg_C"/>
    <property type="match status" value="1"/>
</dbReference>
<dbReference type="SUPFAM" id="SSF52172">
    <property type="entry name" value="CheY-like"/>
    <property type="match status" value="1"/>
</dbReference>
<protein>
    <recommendedName>
        <fullName evidence="1">Phosphate regulon transcriptional regulatory protein PhoB</fullName>
    </recommendedName>
</protein>
<dbReference type="Pfam" id="PF00486">
    <property type="entry name" value="Trans_reg_C"/>
    <property type="match status" value="1"/>
</dbReference>
<dbReference type="AlphaFoldDB" id="A0A7C2ASX3"/>
<dbReference type="InterPro" id="IPR016032">
    <property type="entry name" value="Sig_transdc_resp-reg_C-effctor"/>
</dbReference>
<dbReference type="Pfam" id="PF00072">
    <property type="entry name" value="Response_reg"/>
    <property type="match status" value="1"/>
</dbReference>
<dbReference type="EMBL" id="DSJL01000011">
    <property type="protein sequence ID" value="HEF65362.1"/>
    <property type="molecule type" value="Genomic_DNA"/>
</dbReference>
<dbReference type="PANTHER" id="PTHR48111">
    <property type="entry name" value="REGULATOR OF RPOS"/>
    <property type="match status" value="1"/>
</dbReference>
<dbReference type="GO" id="GO:0000976">
    <property type="term" value="F:transcription cis-regulatory region binding"/>
    <property type="evidence" value="ECO:0007669"/>
    <property type="project" value="TreeGrafter"/>
</dbReference>
<dbReference type="InterPro" id="IPR001867">
    <property type="entry name" value="OmpR/PhoB-type_DNA-bd"/>
</dbReference>
<proteinExistence type="predicted"/>
<dbReference type="PROSITE" id="PS51755">
    <property type="entry name" value="OMPR_PHOB"/>
    <property type="match status" value="1"/>
</dbReference>
<evidence type="ECO:0000256" key="3">
    <source>
        <dbReference type="ARBA" id="ARBA00023012"/>
    </source>
</evidence>
<dbReference type="Gene3D" id="3.40.50.2300">
    <property type="match status" value="1"/>
</dbReference>
<dbReference type="PANTHER" id="PTHR48111:SF4">
    <property type="entry name" value="DNA-BINDING DUAL TRANSCRIPTIONAL REGULATOR OMPR"/>
    <property type="match status" value="1"/>
</dbReference>
<dbReference type="InterPro" id="IPR039420">
    <property type="entry name" value="WalR-like"/>
</dbReference>
<dbReference type="InterPro" id="IPR036388">
    <property type="entry name" value="WH-like_DNA-bd_sf"/>
</dbReference>
<dbReference type="GO" id="GO:0005829">
    <property type="term" value="C:cytosol"/>
    <property type="evidence" value="ECO:0007669"/>
    <property type="project" value="TreeGrafter"/>
</dbReference>
<evidence type="ECO:0000256" key="6">
    <source>
        <dbReference type="ARBA" id="ARBA00023163"/>
    </source>
</evidence>
<organism evidence="8">
    <name type="scientific">Thermomicrobium roseum</name>
    <dbReference type="NCBI Taxonomy" id="500"/>
    <lineage>
        <taxon>Bacteria</taxon>
        <taxon>Pseudomonadati</taxon>
        <taxon>Thermomicrobiota</taxon>
        <taxon>Thermomicrobia</taxon>
        <taxon>Thermomicrobiales</taxon>
        <taxon>Thermomicrobiaceae</taxon>
        <taxon>Thermomicrobium</taxon>
    </lineage>
</organism>
<dbReference type="FunFam" id="1.10.10.10:FF:000018">
    <property type="entry name" value="DNA-binding response regulator ResD"/>
    <property type="match status" value="1"/>
</dbReference>
<evidence type="ECO:0000256" key="2">
    <source>
        <dbReference type="ARBA" id="ARBA00022553"/>
    </source>
</evidence>
<evidence type="ECO:0000256" key="1">
    <source>
        <dbReference type="ARBA" id="ARBA00013332"/>
    </source>
</evidence>
<comment type="function">
    <text evidence="7">This protein is a positive regulator for the phosphate regulon. Transcription of this operon is positively regulated by PhoB and PhoR when phosphate is limited.</text>
</comment>
<dbReference type="FunFam" id="3.40.50.2300:FF:000001">
    <property type="entry name" value="DNA-binding response regulator PhoB"/>
    <property type="match status" value="1"/>
</dbReference>
<dbReference type="SUPFAM" id="SSF46894">
    <property type="entry name" value="C-terminal effector domain of the bipartite response regulators"/>
    <property type="match status" value="1"/>
</dbReference>
<gene>
    <name evidence="8" type="ORF">ENP47_07175</name>
</gene>
<dbReference type="PROSITE" id="PS50110">
    <property type="entry name" value="RESPONSE_REGULATORY"/>
    <property type="match status" value="1"/>
</dbReference>
<evidence type="ECO:0000313" key="8">
    <source>
        <dbReference type="EMBL" id="HEF65362.1"/>
    </source>
</evidence>
<keyword evidence="6" id="KW-0804">Transcription</keyword>
<dbReference type="GO" id="GO:0032993">
    <property type="term" value="C:protein-DNA complex"/>
    <property type="evidence" value="ECO:0007669"/>
    <property type="project" value="TreeGrafter"/>
</dbReference>
<keyword evidence="3" id="KW-0902">Two-component regulatory system</keyword>
<reference evidence="8" key="1">
    <citation type="journal article" date="2020" name="mSystems">
        <title>Genome- and Community-Level Interaction Insights into Carbon Utilization and Element Cycling Functions of Hydrothermarchaeota in Hydrothermal Sediment.</title>
        <authorList>
            <person name="Zhou Z."/>
            <person name="Liu Y."/>
            <person name="Xu W."/>
            <person name="Pan J."/>
            <person name="Luo Z.H."/>
            <person name="Li M."/>
        </authorList>
    </citation>
    <scope>NUCLEOTIDE SEQUENCE [LARGE SCALE GENOMIC DNA]</scope>
    <source>
        <strain evidence="8">SpSt-222</strain>
    </source>
</reference>
<evidence type="ECO:0000256" key="4">
    <source>
        <dbReference type="ARBA" id="ARBA00023015"/>
    </source>
</evidence>